<dbReference type="InterPro" id="IPR018801">
    <property type="entry name" value="TM129"/>
</dbReference>
<dbReference type="Proteomes" id="UP001283361">
    <property type="component" value="Unassembled WGS sequence"/>
</dbReference>
<gene>
    <name evidence="7" type="ORF">RRG08_044101</name>
</gene>
<protein>
    <recommendedName>
        <fullName evidence="9">Transmembrane protein 129</fullName>
    </recommendedName>
</protein>
<dbReference type="AlphaFoldDB" id="A0AAE0Z936"/>
<keyword evidence="5 6" id="KW-0472">Membrane</keyword>
<comment type="caution">
    <text evidence="7">The sequence shown here is derived from an EMBL/GenBank/DDBJ whole genome shotgun (WGS) entry which is preliminary data.</text>
</comment>
<evidence type="ECO:0000256" key="4">
    <source>
        <dbReference type="ARBA" id="ARBA00022989"/>
    </source>
</evidence>
<dbReference type="GO" id="GO:0016567">
    <property type="term" value="P:protein ubiquitination"/>
    <property type="evidence" value="ECO:0007669"/>
    <property type="project" value="InterPro"/>
</dbReference>
<organism evidence="7 8">
    <name type="scientific">Elysia crispata</name>
    <name type="common">lettuce slug</name>
    <dbReference type="NCBI Taxonomy" id="231223"/>
    <lineage>
        <taxon>Eukaryota</taxon>
        <taxon>Metazoa</taxon>
        <taxon>Spiralia</taxon>
        <taxon>Lophotrochozoa</taxon>
        <taxon>Mollusca</taxon>
        <taxon>Gastropoda</taxon>
        <taxon>Heterobranchia</taxon>
        <taxon>Euthyneura</taxon>
        <taxon>Panpulmonata</taxon>
        <taxon>Sacoglossa</taxon>
        <taxon>Placobranchoidea</taxon>
        <taxon>Plakobranchidae</taxon>
        <taxon>Elysia</taxon>
    </lineage>
</organism>
<feature type="transmembrane region" description="Helical" evidence="6">
    <location>
        <begin position="57"/>
        <end position="77"/>
    </location>
</feature>
<evidence type="ECO:0000256" key="5">
    <source>
        <dbReference type="ARBA" id="ARBA00023136"/>
    </source>
</evidence>
<accession>A0AAE0Z936</accession>
<keyword evidence="8" id="KW-1185">Reference proteome</keyword>
<name>A0AAE0Z936_9GAST</name>
<evidence type="ECO:0008006" key="9">
    <source>
        <dbReference type="Google" id="ProtNLM"/>
    </source>
</evidence>
<evidence type="ECO:0000256" key="1">
    <source>
        <dbReference type="ARBA" id="ARBA00004141"/>
    </source>
</evidence>
<keyword evidence="3 6" id="KW-0812">Transmembrane</keyword>
<dbReference type="EMBL" id="JAWDGP010004466">
    <property type="protein sequence ID" value="KAK3764172.1"/>
    <property type="molecule type" value="Genomic_DNA"/>
</dbReference>
<reference evidence="7" key="1">
    <citation type="journal article" date="2023" name="G3 (Bethesda)">
        <title>A reference genome for the long-term kleptoplast-retaining sea slug Elysia crispata morphotype clarki.</title>
        <authorList>
            <person name="Eastman K.E."/>
            <person name="Pendleton A.L."/>
            <person name="Shaikh M.A."/>
            <person name="Suttiyut T."/>
            <person name="Ogas R."/>
            <person name="Tomko P."/>
            <person name="Gavelis G."/>
            <person name="Widhalm J.R."/>
            <person name="Wisecaver J.H."/>
        </authorList>
    </citation>
    <scope>NUCLEOTIDE SEQUENCE</scope>
    <source>
        <strain evidence="7">ECLA1</strain>
    </source>
</reference>
<evidence type="ECO:0000256" key="3">
    <source>
        <dbReference type="ARBA" id="ARBA00022692"/>
    </source>
</evidence>
<dbReference type="GO" id="GO:0061630">
    <property type="term" value="F:ubiquitin protein ligase activity"/>
    <property type="evidence" value="ECO:0007669"/>
    <property type="project" value="InterPro"/>
</dbReference>
<proteinExistence type="inferred from homology"/>
<comment type="similarity">
    <text evidence="2">Belongs to the TMEM129 family.</text>
</comment>
<feature type="transmembrane region" description="Helical" evidence="6">
    <location>
        <begin position="89"/>
        <end position="113"/>
    </location>
</feature>
<evidence type="ECO:0000313" key="8">
    <source>
        <dbReference type="Proteomes" id="UP001283361"/>
    </source>
</evidence>
<evidence type="ECO:0000313" key="7">
    <source>
        <dbReference type="EMBL" id="KAK3764172.1"/>
    </source>
</evidence>
<comment type="subcellular location">
    <subcellularLocation>
        <location evidence="1">Membrane</location>
        <topology evidence="1">Multi-pass membrane protein</topology>
    </subcellularLocation>
</comment>
<dbReference type="GO" id="GO:0016020">
    <property type="term" value="C:membrane"/>
    <property type="evidence" value="ECO:0007669"/>
    <property type="project" value="UniProtKB-SubCell"/>
</dbReference>
<evidence type="ECO:0000256" key="6">
    <source>
        <dbReference type="SAM" id="Phobius"/>
    </source>
</evidence>
<evidence type="ECO:0000256" key="2">
    <source>
        <dbReference type="ARBA" id="ARBA00007332"/>
    </source>
</evidence>
<dbReference type="PANTHER" id="PTHR31322">
    <property type="entry name" value="E3 UBIQUITIN-PROTEIN LIGASE TM129"/>
    <property type="match status" value="1"/>
</dbReference>
<keyword evidence="4 6" id="KW-1133">Transmembrane helix</keyword>
<dbReference type="GO" id="GO:0005783">
    <property type="term" value="C:endoplasmic reticulum"/>
    <property type="evidence" value="ECO:0007669"/>
    <property type="project" value="TreeGrafter"/>
</dbReference>
<dbReference type="Pfam" id="PF10272">
    <property type="entry name" value="Tmpp129"/>
    <property type="match status" value="1"/>
</dbReference>
<dbReference type="PANTHER" id="PTHR31322:SF2">
    <property type="entry name" value="E3 UBIQUITIN-PROTEIN LIGASE TM129"/>
    <property type="match status" value="1"/>
</dbReference>
<sequence>MDTAILYTIIYCFFAGIFVAPPSEFVSAGITIQNLLSDWLGSEDFNFIYYHIKRTSATLIVHSLIPLGYYLGLGLFAPELNLFSLDQTGIGWLVYLLSSLLLPGLSAICVLYWHRKKWDYHPIARQLNLLGDANSSWRSVASSINVEFRRVDKFTSGTPSRLVAVTDSWIIKTSTYNVYVAHQNDIHLSLSDSEEHALSYQNQMAVQYLNIQVSPVESGLKPFTIRLNSLELGDLKEKLQAPIRNARNIVIHQSLSDRFLQAFVETVQHNSVFIPPPEMELEQCIGCMQKTSNVKLQRQCEVPPDDVPQPPEAAPACLQCFCRPMWCLECMGKWFASRQDQLRPDTWLSGKSPCPTCRATFCLLDVCRIHGGTSD</sequence>
<feature type="transmembrane region" description="Helical" evidence="6">
    <location>
        <begin position="6"/>
        <end position="36"/>
    </location>
</feature>